<evidence type="ECO:0000313" key="1">
    <source>
        <dbReference type="EMBL" id="MBP2072980.1"/>
    </source>
</evidence>
<feature type="non-terminal residue" evidence="1">
    <location>
        <position position="51"/>
    </location>
</feature>
<organism evidence="1 2">
    <name type="scientific">Thermoanaerobacterium butyriciformans</name>
    <dbReference type="NCBI Taxonomy" id="1702242"/>
    <lineage>
        <taxon>Bacteria</taxon>
        <taxon>Bacillati</taxon>
        <taxon>Bacillota</taxon>
        <taxon>Clostridia</taxon>
        <taxon>Thermoanaerobacterales</taxon>
        <taxon>Thermoanaerobacteraceae</taxon>
        <taxon>Thermoanaerobacterium</taxon>
    </lineage>
</organism>
<proteinExistence type="predicted"/>
<gene>
    <name evidence="1" type="ORF">J2Z80_002526</name>
</gene>
<accession>A0ABS4NH43</accession>
<protein>
    <submittedName>
        <fullName evidence="1">Uncharacterized protein</fullName>
    </submittedName>
</protein>
<evidence type="ECO:0000313" key="2">
    <source>
        <dbReference type="Proteomes" id="UP001166402"/>
    </source>
</evidence>
<dbReference type="Proteomes" id="UP001166402">
    <property type="component" value="Unassembled WGS sequence"/>
</dbReference>
<reference evidence="1" key="1">
    <citation type="submission" date="2021-03" db="EMBL/GenBank/DDBJ databases">
        <title>Genomic Encyclopedia of Type Strains, Phase IV (KMG-IV): sequencing the most valuable type-strain genomes for metagenomic binning, comparative biology and taxonomic classification.</title>
        <authorList>
            <person name="Goeker M."/>
        </authorList>
    </citation>
    <scope>NUCLEOTIDE SEQUENCE</scope>
    <source>
        <strain evidence="1">DSM 101588</strain>
    </source>
</reference>
<keyword evidence="2" id="KW-1185">Reference proteome</keyword>
<dbReference type="EMBL" id="JAGGLT010000032">
    <property type="protein sequence ID" value="MBP2072980.1"/>
    <property type="molecule type" value="Genomic_DNA"/>
</dbReference>
<name>A0ABS4NH43_9THEO</name>
<comment type="caution">
    <text evidence="1">The sequence shown here is derived from an EMBL/GenBank/DDBJ whole genome shotgun (WGS) entry which is preliminary data.</text>
</comment>
<sequence>MKMNEDLSKIRQRISQLSKRRQMLENKIMNTGDILKASYYERFIVCGKPNC</sequence>